<dbReference type="Proteomes" id="UP001162992">
    <property type="component" value="Chromosome 5"/>
</dbReference>
<evidence type="ECO:0000313" key="1">
    <source>
        <dbReference type="EMBL" id="KAJ7556001.1"/>
    </source>
</evidence>
<evidence type="ECO:0000313" key="2">
    <source>
        <dbReference type="Proteomes" id="UP001162992"/>
    </source>
</evidence>
<gene>
    <name evidence="1" type="ORF">O6H91_05G065000</name>
</gene>
<sequence length="548" mass="61445">MLAEEGNREKNDIWAELLEPIIDIPTKYGPRIKSHILKALAAGPPPWAQKLLKQSISNEVYRRNGSGATKRAVLLVLSKFHGIELKRPRTNQKRKHSGIKNVSNEGKSWEDPVSLPALLSERCRHVLQKLRSMDKFQKLLDLIRSICPGSQNNSGMVSSVTPPSKTSAIDIQLIDARLTSGLYGSTPQLFAEDLQKVWTNIIEVATEMIFLAKSLGEIVETEYNTEISSVIGKKHEAAKRSPNLNAVQIDDDSQLPVKFHPFSDHQCQVPGKDKSQAKASDYNPKTQFTKTCTDFGKDILGESARNDRDSRCRMNYSPSCHSGSVEWIESTCDKEIAEWEHKKSDASTAMPNVPTNLGEGASCKVCEVAGSEEFVVSCDSCKATYHIYCLSPFLTNVPDSPWLCESCLCRICRIDVDDSSVLLCDSCDHGYHMYCLQPPLESIPEGHWFCPVCIDNKETIRNVCKNMEVENLTLGSEHKFKEHLYLQGICYVCGIDEDRSHIILCYDCGEVYHRYCLTTPILSPVNSDWLCPECEAIEKDDLPSNEEC</sequence>
<organism evidence="1 2">
    <name type="scientific">Diphasiastrum complanatum</name>
    <name type="common">Issler's clubmoss</name>
    <name type="synonym">Lycopodium complanatum</name>
    <dbReference type="NCBI Taxonomy" id="34168"/>
    <lineage>
        <taxon>Eukaryota</taxon>
        <taxon>Viridiplantae</taxon>
        <taxon>Streptophyta</taxon>
        <taxon>Embryophyta</taxon>
        <taxon>Tracheophyta</taxon>
        <taxon>Lycopodiopsida</taxon>
        <taxon>Lycopodiales</taxon>
        <taxon>Lycopodiaceae</taxon>
        <taxon>Lycopodioideae</taxon>
        <taxon>Diphasiastrum</taxon>
    </lineage>
</organism>
<accession>A0ACC2DNW6</accession>
<reference evidence="2" key="1">
    <citation type="journal article" date="2024" name="Proc. Natl. Acad. Sci. U.S.A.">
        <title>Extraordinary preservation of gene collinearity over three hundred million years revealed in homosporous lycophytes.</title>
        <authorList>
            <person name="Li C."/>
            <person name="Wickell D."/>
            <person name="Kuo L.Y."/>
            <person name="Chen X."/>
            <person name="Nie B."/>
            <person name="Liao X."/>
            <person name="Peng D."/>
            <person name="Ji J."/>
            <person name="Jenkins J."/>
            <person name="Williams M."/>
            <person name="Shu S."/>
            <person name="Plott C."/>
            <person name="Barry K."/>
            <person name="Rajasekar S."/>
            <person name="Grimwood J."/>
            <person name="Han X."/>
            <person name="Sun S."/>
            <person name="Hou Z."/>
            <person name="He W."/>
            <person name="Dai G."/>
            <person name="Sun C."/>
            <person name="Schmutz J."/>
            <person name="Leebens-Mack J.H."/>
            <person name="Li F.W."/>
            <person name="Wang L."/>
        </authorList>
    </citation>
    <scope>NUCLEOTIDE SEQUENCE [LARGE SCALE GENOMIC DNA]</scope>
    <source>
        <strain evidence="2">cv. PW_Plant_1</strain>
    </source>
</reference>
<name>A0ACC2DNW6_DIPCM</name>
<proteinExistence type="predicted"/>
<dbReference type="EMBL" id="CM055096">
    <property type="protein sequence ID" value="KAJ7556001.1"/>
    <property type="molecule type" value="Genomic_DNA"/>
</dbReference>
<protein>
    <submittedName>
        <fullName evidence="1">Uncharacterized protein</fullName>
    </submittedName>
</protein>
<keyword evidence="2" id="KW-1185">Reference proteome</keyword>
<comment type="caution">
    <text evidence="1">The sequence shown here is derived from an EMBL/GenBank/DDBJ whole genome shotgun (WGS) entry which is preliminary data.</text>
</comment>